<feature type="region of interest" description="Disordered" evidence="4">
    <location>
        <begin position="1014"/>
        <end position="1104"/>
    </location>
</feature>
<dbReference type="Pfam" id="PF04082">
    <property type="entry name" value="Fungal_trans"/>
    <property type="match status" value="1"/>
</dbReference>
<dbReference type="PROSITE" id="PS00463">
    <property type="entry name" value="ZN2_CY6_FUNGAL_1"/>
    <property type="match status" value="1"/>
</dbReference>
<dbReference type="GO" id="GO:0000981">
    <property type="term" value="F:DNA-binding transcription factor activity, RNA polymerase II-specific"/>
    <property type="evidence" value="ECO:0007669"/>
    <property type="project" value="InterPro"/>
</dbReference>
<keyword evidence="2" id="KW-0479">Metal-binding</keyword>
<feature type="compositionally biased region" description="Low complexity" evidence="4">
    <location>
        <begin position="682"/>
        <end position="694"/>
    </location>
</feature>
<feature type="compositionally biased region" description="Polar residues" evidence="4">
    <location>
        <begin position="1209"/>
        <end position="1220"/>
    </location>
</feature>
<gene>
    <name evidence="6" type="ORF">SCHPADRAFT_849406</name>
</gene>
<evidence type="ECO:0000259" key="5">
    <source>
        <dbReference type="PROSITE" id="PS50048"/>
    </source>
</evidence>
<dbReference type="PANTHER" id="PTHR31001">
    <property type="entry name" value="UNCHARACTERIZED TRANSCRIPTIONAL REGULATORY PROTEIN"/>
    <property type="match status" value="1"/>
</dbReference>
<feature type="region of interest" description="Disordered" evidence="4">
    <location>
        <begin position="909"/>
        <end position="999"/>
    </location>
</feature>
<organism evidence="6 7">
    <name type="scientific">Schizopora paradoxa</name>
    <dbReference type="NCBI Taxonomy" id="27342"/>
    <lineage>
        <taxon>Eukaryota</taxon>
        <taxon>Fungi</taxon>
        <taxon>Dikarya</taxon>
        <taxon>Basidiomycota</taxon>
        <taxon>Agaricomycotina</taxon>
        <taxon>Agaricomycetes</taxon>
        <taxon>Hymenochaetales</taxon>
        <taxon>Schizoporaceae</taxon>
        <taxon>Schizopora</taxon>
    </lineage>
</organism>
<reference evidence="6 7" key="1">
    <citation type="submission" date="2015-04" db="EMBL/GenBank/DDBJ databases">
        <title>Complete genome sequence of Schizopora paradoxa KUC8140, a cosmopolitan wood degrader in East Asia.</title>
        <authorList>
            <consortium name="DOE Joint Genome Institute"/>
            <person name="Min B."/>
            <person name="Park H."/>
            <person name="Jang Y."/>
            <person name="Kim J.-J."/>
            <person name="Kim K.H."/>
            <person name="Pangilinan J."/>
            <person name="Lipzen A."/>
            <person name="Riley R."/>
            <person name="Grigoriev I.V."/>
            <person name="Spatafora J.W."/>
            <person name="Choi I.-G."/>
        </authorList>
    </citation>
    <scope>NUCLEOTIDE SEQUENCE [LARGE SCALE GENOMIC DNA]</scope>
    <source>
        <strain evidence="6 7">KUC8140</strain>
    </source>
</reference>
<dbReference type="InterPro" id="IPR036864">
    <property type="entry name" value="Zn2-C6_fun-type_DNA-bd_sf"/>
</dbReference>
<feature type="region of interest" description="Disordered" evidence="4">
    <location>
        <begin position="669"/>
        <end position="703"/>
    </location>
</feature>
<feature type="compositionally biased region" description="Basic and acidic residues" evidence="4">
    <location>
        <begin position="965"/>
        <end position="976"/>
    </location>
</feature>
<feature type="region of interest" description="Disordered" evidence="4">
    <location>
        <begin position="1"/>
        <end position="55"/>
    </location>
</feature>
<dbReference type="SMART" id="SM00906">
    <property type="entry name" value="Fungal_trans"/>
    <property type="match status" value="1"/>
</dbReference>
<dbReference type="CDD" id="cd00067">
    <property type="entry name" value="GAL4"/>
    <property type="match status" value="1"/>
</dbReference>
<evidence type="ECO:0000256" key="3">
    <source>
        <dbReference type="ARBA" id="ARBA00023242"/>
    </source>
</evidence>
<feature type="compositionally biased region" description="Low complexity" evidence="4">
    <location>
        <begin position="136"/>
        <end position="169"/>
    </location>
</feature>
<feature type="region of interest" description="Disordered" evidence="4">
    <location>
        <begin position="1162"/>
        <end position="1220"/>
    </location>
</feature>
<feature type="region of interest" description="Disordered" evidence="4">
    <location>
        <begin position="497"/>
        <end position="519"/>
    </location>
</feature>
<dbReference type="InParanoid" id="A0A0H2RU48"/>
<dbReference type="GO" id="GO:0008270">
    <property type="term" value="F:zinc ion binding"/>
    <property type="evidence" value="ECO:0007669"/>
    <property type="project" value="InterPro"/>
</dbReference>
<dbReference type="OrthoDB" id="4934715at2759"/>
<comment type="subcellular location">
    <subcellularLocation>
        <location evidence="1">Nucleus</location>
    </subcellularLocation>
</comment>
<feature type="region of interest" description="Disordered" evidence="4">
    <location>
        <begin position="207"/>
        <end position="231"/>
    </location>
</feature>
<feature type="domain" description="Zn(2)-C6 fungal-type" evidence="5">
    <location>
        <begin position="65"/>
        <end position="96"/>
    </location>
</feature>
<dbReference type="InterPro" id="IPR050613">
    <property type="entry name" value="Sec_Metabolite_Reg"/>
</dbReference>
<accession>A0A0H2RU48</accession>
<keyword evidence="3" id="KW-0539">Nucleus</keyword>
<proteinExistence type="predicted"/>
<dbReference type="SUPFAM" id="SSF57701">
    <property type="entry name" value="Zn2/Cys6 DNA-binding domain"/>
    <property type="match status" value="1"/>
</dbReference>
<dbReference type="PROSITE" id="PS50048">
    <property type="entry name" value="ZN2_CY6_FUNGAL_2"/>
    <property type="match status" value="1"/>
</dbReference>
<feature type="region of interest" description="Disordered" evidence="4">
    <location>
        <begin position="1125"/>
        <end position="1149"/>
    </location>
</feature>
<dbReference type="Proteomes" id="UP000053477">
    <property type="component" value="Unassembled WGS sequence"/>
</dbReference>
<feature type="compositionally biased region" description="Low complexity" evidence="4">
    <location>
        <begin position="1083"/>
        <end position="1104"/>
    </location>
</feature>
<dbReference type="Pfam" id="PF00172">
    <property type="entry name" value="Zn_clus"/>
    <property type="match status" value="1"/>
</dbReference>
<dbReference type="EMBL" id="KQ085928">
    <property type="protein sequence ID" value="KLO15520.1"/>
    <property type="molecule type" value="Genomic_DNA"/>
</dbReference>
<evidence type="ECO:0000256" key="4">
    <source>
        <dbReference type="SAM" id="MobiDB-lite"/>
    </source>
</evidence>
<feature type="compositionally biased region" description="Basic and acidic residues" evidence="4">
    <location>
        <begin position="918"/>
        <end position="929"/>
    </location>
</feature>
<sequence>MEGADARRGVDSYTEGHLGDTESEVGSNAQGPPSTVYSGSIANSSSTALRSNNPAPSIRSRVTVVCAECKRLKLKCDRRIPCGSCTKRDTIPRCIYSQAATEKIDVQTLHNRLSTVEATLTTVVSALKDQSPSNTPASNPVPSGSSSSTSGAPRQQHAQSSSSSDPQSSTGARMLAVAPNGASVVVNLDETAGLWVSDLEAEIGREGPRFDLRPADRSYKPSPDSLPRSEAGVRPATARDLLHRHIGIAVDNFAELSLGSQGHDSYAELVPELLSQFPSEAAWEHMMRKFEGVIQKRGAWCIPFTVFKEQAAWLMTFAPGYKGKGKARSASLNGEGEVDGKPSLSLLANVAIGLAMGSLCWVAEDAIRTAEGNTSGGTSGGYVASPPPHAFGVHSKTPHALYRLGRLALSLHYERHGYAALDELYLLAQLMCGGYLLLAHREDGHLVDESSMAALPLSLPPDLPPLVAEVCCNARIMGLNTDPDDFASFGDTSISNSSSASTIRPDAGQQIKSEEGSGPGVLEGRWGRMSLYRKEVRRRLWWEVCWFDMFVAENLGMPPNFKAYECTTRIPSYMDDDHISEDPDTRMTPLRDEESQATVNFFVVRCRLVRMLKDIKCRANCSGEPRGDRDTERTRVADRADVLSKEITDWLGNVEDVYKMRDLPSLRNTGVQSRPNLAAHASPPMGSLSSSDCSSPRDFEGPTESEHLTLQRCELAVTAHHEILRLYLPVVHAMSFTVTEEDYPQRKNLEGLHAIDPALYIIRVCDLAFKTQKTRRSMLSALSAHIFFRSLFDSAVVLAHIAIQHTQFASAQVLSGVRVALSIFREVDAIRGSLDGGRRYHSEPVRVLEVLLEKGTIAANGVQISAPGMKRGHEEVDSGSADIFRTNFRLPFVGAGIVNVGVSRPQVQAMTSSNSGRDSSHTPVHDSSRVRLNKPTTSETNWGAPPPDPPVRRNSTSQGRVTIRNRGETAKNDSSRRNRGGSVSSHYPPHVHAQSAAPRPIVQQPQSLVISNSITSQHSQSTPVSTATSPIEFAPNGFMDNFIPSATPQPQSQQQNLLPRQPVFGPGPYPSPAPAPVPPAPDQQQFHQSTFQTSTPYPYPPQSQAQPIQFYNAHEQYPLPQQYHEGDLQAPSMSSKPTVNLGHGPPPETLIPPGQEACFPMGPPPTPADMSGSTQMQQQPHMASLDQNASLPNQGWPDGSGANGWDGANFQNFHYHNGPQ</sequence>
<feature type="region of interest" description="Disordered" evidence="4">
    <location>
        <begin position="127"/>
        <end position="172"/>
    </location>
</feature>
<evidence type="ECO:0000313" key="6">
    <source>
        <dbReference type="EMBL" id="KLO15520.1"/>
    </source>
</evidence>
<dbReference type="InterPro" id="IPR001138">
    <property type="entry name" value="Zn2Cys6_DnaBD"/>
</dbReference>
<feature type="compositionally biased region" description="Basic and acidic residues" evidence="4">
    <location>
        <begin position="207"/>
        <end position="219"/>
    </location>
</feature>
<dbReference type="SMART" id="SM00066">
    <property type="entry name" value="GAL4"/>
    <property type="match status" value="1"/>
</dbReference>
<evidence type="ECO:0000313" key="7">
    <source>
        <dbReference type="Proteomes" id="UP000053477"/>
    </source>
</evidence>
<feature type="compositionally biased region" description="Basic and acidic residues" evidence="4">
    <location>
        <begin position="1"/>
        <end position="10"/>
    </location>
</feature>
<dbReference type="InterPro" id="IPR007219">
    <property type="entry name" value="XnlR_reg_dom"/>
</dbReference>
<dbReference type="STRING" id="27342.A0A0H2RU48"/>
<feature type="compositionally biased region" description="Polar residues" evidence="4">
    <location>
        <begin position="1171"/>
        <end position="1193"/>
    </location>
</feature>
<name>A0A0H2RU48_9AGAM</name>
<feature type="compositionally biased region" description="Pro residues" evidence="4">
    <location>
        <begin position="1065"/>
        <end position="1081"/>
    </location>
</feature>
<dbReference type="Gene3D" id="4.10.240.10">
    <property type="entry name" value="Zn(2)-C6 fungal-type DNA-binding domain"/>
    <property type="match status" value="1"/>
</dbReference>
<feature type="compositionally biased region" description="Polar residues" evidence="4">
    <location>
        <begin position="1014"/>
        <end position="1029"/>
    </location>
</feature>
<feature type="compositionally biased region" description="Polar residues" evidence="4">
    <location>
        <begin position="24"/>
        <end position="55"/>
    </location>
</feature>
<dbReference type="CDD" id="cd12148">
    <property type="entry name" value="fungal_TF_MHR"/>
    <property type="match status" value="1"/>
</dbReference>
<dbReference type="GO" id="GO:0005634">
    <property type="term" value="C:nucleus"/>
    <property type="evidence" value="ECO:0007669"/>
    <property type="project" value="UniProtKB-SubCell"/>
</dbReference>
<dbReference type="GO" id="GO:0006351">
    <property type="term" value="P:DNA-templated transcription"/>
    <property type="evidence" value="ECO:0007669"/>
    <property type="project" value="InterPro"/>
</dbReference>
<evidence type="ECO:0000256" key="1">
    <source>
        <dbReference type="ARBA" id="ARBA00004123"/>
    </source>
</evidence>
<evidence type="ECO:0000256" key="2">
    <source>
        <dbReference type="ARBA" id="ARBA00022723"/>
    </source>
</evidence>
<protein>
    <recommendedName>
        <fullName evidence="5">Zn(2)-C6 fungal-type domain-containing protein</fullName>
    </recommendedName>
</protein>
<dbReference type="AlphaFoldDB" id="A0A0H2RU48"/>
<keyword evidence="7" id="KW-1185">Reference proteome</keyword>
<feature type="compositionally biased region" description="Low complexity" evidence="4">
    <location>
        <begin position="1048"/>
        <end position="1064"/>
    </location>
</feature>
<dbReference type="GO" id="GO:0003677">
    <property type="term" value="F:DNA binding"/>
    <property type="evidence" value="ECO:0007669"/>
    <property type="project" value="InterPro"/>
</dbReference>